<dbReference type="STRING" id="1300349.I603_0877"/>
<dbReference type="PANTHER" id="PTHR19328">
    <property type="entry name" value="HEDGEHOG-INTERACTING PROTEIN"/>
    <property type="match status" value="1"/>
</dbReference>
<dbReference type="RefSeq" id="WP_068862615.1">
    <property type="nucleotide sequence ID" value="NZ_LZYB01000002.1"/>
</dbReference>
<dbReference type="InterPro" id="IPR012938">
    <property type="entry name" value="Glc/Sorbosone_DH"/>
</dbReference>
<dbReference type="InterPro" id="IPR011042">
    <property type="entry name" value="6-blade_b-propeller_TolB-like"/>
</dbReference>
<dbReference type="Pfam" id="PF07995">
    <property type="entry name" value="GSDH"/>
    <property type="match status" value="1"/>
</dbReference>
<name>A0A1A7BG19_9SPHN</name>
<feature type="signal peptide" evidence="1">
    <location>
        <begin position="1"/>
        <end position="24"/>
    </location>
</feature>
<dbReference type="PROSITE" id="PS51257">
    <property type="entry name" value="PROKAR_LIPOPROTEIN"/>
    <property type="match status" value="1"/>
</dbReference>
<comment type="caution">
    <text evidence="3">The sequence shown here is derived from an EMBL/GenBank/DDBJ whole genome shotgun (WGS) entry which is preliminary data.</text>
</comment>
<reference evidence="3 4" key="1">
    <citation type="submission" date="2016-06" db="EMBL/GenBank/DDBJ databases">
        <title>Genome sequence of Porphyrobacter dokdonensis DSW-74.</title>
        <authorList>
            <person name="Kim J.F."/>
            <person name="Song J.Y."/>
        </authorList>
    </citation>
    <scope>NUCLEOTIDE SEQUENCE [LARGE SCALE GENOMIC DNA]</scope>
    <source>
        <strain evidence="3 4">DSW-74</strain>
    </source>
</reference>
<keyword evidence="1" id="KW-0732">Signal</keyword>
<evidence type="ECO:0000256" key="1">
    <source>
        <dbReference type="SAM" id="SignalP"/>
    </source>
</evidence>
<dbReference type="SUPFAM" id="SSF50952">
    <property type="entry name" value="Soluble quinoprotein glucose dehydrogenase"/>
    <property type="match status" value="1"/>
</dbReference>
<dbReference type="PATRIC" id="fig|1300349.4.peg.874"/>
<accession>A0A1A7BG19</accession>
<dbReference type="Gene3D" id="2.120.10.30">
    <property type="entry name" value="TolB, C-terminal domain"/>
    <property type="match status" value="1"/>
</dbReference>
<dbReference type="InterPro" id="IPR011041">
    <property type="entry name" value="Quinoprot_gluc/sorb_DH_b-prop"/>
</dbReference>
<feature type="domain" description="Glucose/Sorbosone dehydrogenase" evidence="2">
    <location>
        <begin position="47"/>
        <end position="382"/>
    </location>
</feature>
<evidence type="ECO:0000259" key="2">
    <source>
        <dbReference type="Pfam" id="PF07995"/>
    </source>
</evidence>
<keyword evidence="4" id="KW-1185">Reference proteome</keyword>
<dbReference type="PANTHER" id="PTHR19328:SF75">
    <property type="entry name" value="ALDOSE SUGAR DEHYDROGENASE YLII"/>
    <property type="match status" value="1"/>
</dbReference>
<proteinExistence type="predicted"/>
<dbReference type="AlphaFoldDB" id="A0A1A7BG19"/>
<protein>
    <submittedName>
        <fullName evidence="3">Dehydrogenase</fullName>
    </submittedName>
</protein>
<sequence length="386" mass="40898">MIPSFRLMSALSFSALALASCANAQTGETAASDNGEMPFTVEEMGSFDEPWAIEFAPGTPVLFVTEKSGSMKFLDTTTGKTGTVSGLPHVAYGGQGGLGDIAFLASEASDVLDRRTIYLSWAKAGDGDTRGAVVGKGTLVCGEPESCSIEGLAVIWRQSPKVTGRGHYSHRISISPDGHYLYIASGERQKMQPAQDTTNNLGSIVRLNLDGTPAAGNPMADKGGVTAEIWSYGHRNILGLDWDASGRLWDVEHGPAGGDELNLVKAGANYGWPLRSNGEHYNGDPIPDHAADDGFAKPAVSWTPVIAPGDMIFYSADMFGAWKGEALITGLGSQALVRVAIDGETAREVTRYEFDARLRSVEQGPDGAIWIAQDGKDGQVLKLTAK</sequence>
<evidence type="ECO:0000313" key="3">
    <source>
        <dbReference type="EMBL" id="OBV11434.1"/>
    </source>
</evidence>
<organism evidence="3 4">
    <name type="scientific">Erythrobacter dokdonensis DSW-74</name>
    <dbReference type="NCBI Taxonomy" id="1300349"/>
    <lineage>
        <taxon>Bacteria</taxon>
        <taxon>Pseudomonadati</taxon>
        <taxon>Pseudomonadota</taxon>
        <taxon>Alphaproteobacteria</taxon>
        <taxon>Sphingomonadales</taxon>
        <taxon>Erythrobacteraceae</taxon>
        <taxon>Erythrobacter/Porphyrobacter group</taxon>
        <taxon>Erythrobacter</taxon>
    </lineage>
</organism>
<dbReference type="EMBL" id="LZYB01000002">
    <property type="protein sequence ID" value="OBV11434.1"/>
    <property type="molecule type" value="Genomic_DNA"/>
</dbReference>
<gene>
    <name evidence="3" type="ORF">I603_0877</name>
</gene>
<evidence type="ECO:0000313" key="4">
    <source>
        <dbReference type="Proteomes" id="UP000092484"/>
    </source>
</evidence>
<dbReference type="Proteomes" id="UP000092484">
    <property type="component" value="Unassembled WGS sequence"/>
</dbReference>
<feature type="chain" id="PRO_5008355070" evidence="1">
    <location>
        <begin position="25"/>
        <end position="386"/>
    </location>
</feature>